<gene>
    <name evidence="1" type="ORF">NCTC13533_03761</name>
</gene>
<name>A0A376E9G6_CHRCU</name>
<protein>
    <submittedName>
        <fullName evidence="1">Uncharacterized protein</fullName>
    </submittedName>
</protein>
<dbReference type="Proteomes" id="UP000255224">
    <property type="component" value="Unassembled WGS sequence"/>
</dbReference>
<evidence type="ECO:0000313" key="2">
    <source>
        <dbReference type="Proteomes" id="UP000255224"/>
    </source>
</evidence>
<reference evidence="1 2" key="1">
    <citation type="submission" date="2018-06" db="EMBL/GenBank/DDBJ databases">
        <authorList>
            <consortium name="Pathogen Informatics"/>
            <person name="Doyle S."/>
        </authorList>
    </citation>
    <scope>NUCLEOTIDE SEQUENCE [LARGE SCALE GENOMIC DNA]</scope>
    <source>
        <strain evidence="1 2">NCTC13533</strain>
    </source>
</reference>
<evidence type="ECO:0000313" key="1">
    <source>
        <dbReference type="EMBL" id="STD04987.1"/>
    </source>
</evidence>
<dbReference type="AlphaFoldDB" id="A0A376E9G6"/>
<dbReference type="EMBL" id="UFVQ01000003">
    <property type="protein sequence ID" value="STD04987.1"/>
    <property type="molecule type" value="Genomic_DNA"/>
</dbReference>
<proteinExistence type="predicted"/>
<accession>A0A376E9G6</accession>
<sequence length="29" mass="3502">MTIEKTNNLDEFDKYILNYFFDGIKIMNA</sequence>
<organism evidence="1 2">
    <name type="scientific">Chryseobacterium carnipullorum</name>
    <dbReference type="NCBI Taxonomy" id="1124835"/>
    <lineage>
        <taxon>Bacteria</taxon>
        <taxon>Pseudomonadati</taxon>
        <taxon>Bacteroidota</taxon>
        <taxon>Flavobacteriia</taxon>
        <taxon>Flavobacteriales</taxon>
        <taxon>Weeksellaceae</taxon>
        <taxon>Chryseobacterium group</taxon>
        <taxon>Chryseobacterium</taxon>
    </lineage>
</organism>